<dbReference type="Proteomes" id="UP000316621">
    <property type="component" value="Chromosome 9"/>
</dbReference>
<sequence length="83" mass="9349">MGDMIEWRKGFDADTVSEELPLALGLCYVYVALGSRYLDFKKVDTIRKNQESFYMFDESSFVGDRGGGMFVLQVGIPLGQEPL</sequence>
<dbReference type="Gramene" id="RZC77230">
    <property type="protein sequence ID" value="RZC77230"/>
    <property type="gene ID" value="C5167_001439"/>
</dbReference>
<organism evidence="2 3">
    <name type="scientific">Papaver somniferum</name>
    <name type="common">Opium poppy</name>
    <dbReference type="NCBI Taxonomy" id="3469"/>
    <lineage>
        <taxon>Eukaryota</taxon>
        <taxon>Viridiplantae</taxon>
        <taxon>Streptophyta</taxon>
        <taxon>Embryophyta</taxon>
        <taxon>Tracheophyta</taxon>
        <taxon>Spermatophyta</taxon>
        <taxon>Magnoliopsida</taxon>
        <taxon>Ranunculales</taxon>
        <taxon>Papaveraceae</taxon>
        <taxon>Papaveroideae</taxon>
        <taxon>Papaver</taxon>
    </lineage>
</organism>
<evidence type="ECO:0000256" key="1">
    <source>
        <dbReference type="SAM" id="Phobius"/>
    </source>
</evidence>
<accession>A0A4Y7KXX1</accession>
<keyword evidence="1" id="KW-0812">Transmembrane</keyword>
<evidence type="ECO:0000313" key="2">
    <source>
        <dbReference type="EMBL" id="RZC77230.1"/>
    </source>
</evidence>
<keyword evidence="1" id="KW-1133">Transmembrane helix</keyword>
<evidence type="ECO:0000313" key="3">
    <source>
        <dbReference type="Proteomes" id="UP000316621"/>
    </source>
</evidence>
<reference evidence="2 3" key="1">
    <citation type="journal article" date="2018" name="Science">
        <title>The opium poppy genome and morphinan production.</title>
        <authorList>
            <person name="Guo L."/>
            <person name="Winzer T."/>
            <person name="Yang X."/>
            <person name="Li Y."/>
            <person name="Ning Z."/>
            <person name="He Z."/>
            <person name="Teodor R."/>
            <person name="Lu Y."/>
            <person name="Bowser T.A."/>
            <person name="Graham I.A."/>
            <person name="Ye K."/>
        </authorList>
    </citation>
    <scope>NUCLEOTIDE SEQUENCE [LARGE SCALE GENOMIC DNA]</scope>
    <source>
        <strain evidence="3">cv. HN1</strain>
        <tissue evidence="2">Leaves</tissue>
    </source>
</reference>
<keyword evidence="1" id="KW-0472">Membrane</keyword>
<gene>
    <name evidence="2" type="ORF">C5167_001439</name>
</gene>
<feature type="transmembrane region" description="Helical" evidence="1">
    <location>
        <begin position="20"/>
        <end position="38"/>
    </location>
</feature>
<dbReference type="AlphaFoldDB" id="A0A4Y7KXX1"/>
<dbReference type="EMBL" id="CM010723">
    <property type="protein sequence ID" value="RZC77230.1"/>
    <property type="molecule type" value="Genomic_DNA"/>
</dbReference>
<keyword evidence="3" id="KW-1185">Reference proteome</keyword>
<name>A0A4Y7KXX1_PAPSO</name>
<protein>
    <submittedName>
        <fullName evidence="2">Uncharacterized protein</fullName>
    </submittedName>
</protein>
<proteinExistence type="predicted"/>